<dbReference type="InterPro" id="IPR001173">
    <property type="entry name" value="Glyco_trans_2-like"/>
</dbReference>
<protein>
    <submittedName>
        <fullName evidence="2">Glycosyltransferase family 2 protein</fullName>
    </submittedName>
</protein>
<evidence type="ECO:0000313" key="2">
    <source>
        <dbReference type="EMBL" id="PST39819.1"/>
    </source>
</evidence>
<dbReference type="AlphaFoldDB" id="A0A2T3FX15"/>
<feature type="domain" description="Glycosyltransferase 2-like" evidence="1">
    <location>
        <begin position="15"/>
        <end position="77"/>
    </location>
</feature>
<reference evidence="2 3" key="1">
    <citation type="journal article" date="2019" name="Int. J. Syst. Evol. Microbiol.">
        <title>Faecalibacillus intestinalis gen. nov., sp. nov. and Faecalibacillus faecis sp. nov., isolated from human faeces.</title>
        <authorList>
            <person name="Seo B."/>
            <person name="Jeon K."/>
            <person name="Baek I."/>
            <person name="Lee Y.M."/>
            <person name="Baek K."/>
            <person name="Ko G."/>
        </authorList>
    </citation>
    <scope>NUCLEOTIDE SEQUENCE [LARGE SCALE GENOMIC DNA]</scope>
    <source>
        <strain evidence="2 3">SNUG30099</strain>
    </source>
</reference>
<proteinExistence type="predicted"/>
<dbReference type="InterPro" id="IPR029044">
    <property type="entry name" value="Nucleotide-diphossugar_trans"/>
</dbReference>
<dbReference type="SUPFAM" id="SSF53448">
    <property type="entry name" value="Nucleotide-diphospho-sugar transferases"/>
    <property type="match status" value="1"/>
</dbReference>
<accession>A0A2T3FX15</accession>
<keyword evidence="3" id="KW-1185">Reference proteome</keyword>
<evidence type="ECO:0000259" key="1">
    <source>
        <dbReference type="Pfam" id="PF00535"/>
    </source>
</evidence>
<dbReference type="GO" id="GO:0016740">
    <property type="term" value="F:transferase activity"/>
    <property type="evidence" value="ECO:0007669"/>
    <property type="project" value="UniProtKB-KW"/>
</dbReference>
<gene>
    <name evidence="2" type="ORF">C7U54_10050</name>
</gene>
<dbReference type="Pfam" id="PF00535">
    <property type="entry name" value="Glycos_transf_2"/>
    <property type="match status" value="1"/>
</dbReference>
<sequence length="333" mass="39775">MIKYFWRILIMKLLTVCIPCYNSIMEMHKAINSCLLMKDEVEVLIVDRHSHDETLQVAREYEEAYPDTVKVITTKEDVPFLKTALKYSEGLYFKILQCFDYLDQPSLVSVVETIRDFIRIQANLDVLLTDYKYVVPQKKEKRVSYKNIFPTETIFEWHNIKAFHKHFQIDLGSVIIKTSTLRKIKTDEENIFYNELTVYGIIPYIKSMYYLNVPFHCYGSHRKIHISKSNSYIDLMKSLWDLYDVYSLKSRRQRTYVIEYLSKVYVLTVYLLLKSNQKEQIELLNAYLGFNDPKLYKALTKRVYGFLLSSNNQKLYDMLIKIFEKVYKLEIEE</sequence>
<organism evidence="2 3">
    <name type="scientific">Faecalibacillus intestinalis</name>
    <dbReference type="NCBI Taxonomy" id="1982626"/>
    <lineage>
        <taxon>Bacteria</taxon>
        <taxon>Bacillati</taxon>
        <taxon>Bacillota</taxon>
        <taxon>Erysipelotrichia</taxon>
        <taxon>Erysipelotrichales</taxon>
        <taxon>Coprobacillaceae</taxon>
        <taxon>Faecalibacillus</taxon>
    </lineage>
</organism>
<dbReference type="Proteomes" id="UP000240974">
    <property type="component" value="Unassembled WGS sequence"/>
</dbReference>
<dbReference type="Gene3D" id="3.90.550.10">
    <property type="entry name" value="Spore Coat Polysaccharide Biosynthesis Protein SpsA, Chain A"/>
    <property type="match status" value="1"/>
</dbReference>
<dbReference type="EMBL" id="PYLQ01000015">
    <property type="protein sequence ID" value="PST39819.1"/>
    <property type="molecule type" value="Genomic_DNA"/>
</dbReference>
<comment type="caution">
    <text evidence="2">The sequence shown here is derived from an EMBL/GenBank/DDBJ whole genome shotgun (WGS) entry which is preliminary data.</text>
</comment>
<name>A0A2T3FX15_9FIRM</name>
<keyword evidence="2" id="KW-0808">Transferase</keyword>
<evidence type="ECO:0000313" key="3">
    <source>
        <dbReference type="Proteomes" id="UP000240974"/>
    </source>
</evidence>